<sequence length="337" mass="37219">MPTGQRKKKAEPAVAEPAVAEPVAEQPVVPESPAPKKKTKKPIKVVAVVTPNGIEGSFVQEPRRPLIAHIPIRTTDAMFSKDNTSADPEPYNPASMDMFAGDQEVISTPAVNVATVETPTIYQADENRPMQCFAKVQLMVTFANDSKAMKLPESTEIACFWCSHSFQGIPCIIPEREVHGVYNVYGNFCCPECALAYVLGETIDPHVRWERIALLHRIYDRSGNGRMFPAPGREVLKHFGGPLSIESYRATISQGKVRVDTHMPPMVSILGSIDTKPIDFFDSSMKNTVTGNTQQDKTTKAEEGLRLRRTRPLKDRESTLDSVMNIQIKRGINGGKA</sequence>
<dbReference type="AlphaFoldDB" id="A0A6C0JY12"/>
<feature type="compositionally biased region" description="Low complexity" evidence="1">
    <location>
        <begin position="12"/>
        <end position="31"/>
    </location>
</feature>
<evidence type="ECO:0000256" key="1">
    <source>
        <dbReference type="SAM" id="MobiDB-lite"/>
    </source>
</evidence>
<evidence type="ECO:0008006" key="3">
    <source>
        <dbReference type="Google" id="ProtNLM"/>
    </source>
</evidence>
<accession>A0A6C0JY12</accession>
<reference evidence="2" key="1">
    <citation type="journal article" date="2020" name="Nature">
        <title>Giant virus diversity and host interactions through global metagenomics.</title>
        <authorList>
            <person name="Schulz F."/>
            <person name="Roux S."/>
            <person name="Paez-Espino D."/>
            <person name="Jungbluth S."/>
            <person name="Walsh D.A."/>
            <person name="Denef V.J."/>
            <person name="McMahon K.D."/>
            <person name="Konstantinidis K.T."/>
            <person name="Eloe-Fadrosh E.A."/>
            <person name="Kyrpides N.C."/>
            <person name="Woyke T."/>
        </authorList>
    </citation>
    <scope>NUCLEOTIDE SEQUENCE</scope>
    <source>
        <strain evidence="2">GVMAG-S-1101164-105</strain>
    </source>
</reference>
<proteinExistence type="predicted"/>
<dbReference type="EMBL" id="MN740739">
    <property type="protein sequence ID" value="QHU09600.1"/>
    <property type="molecule type" value="Genomic_DNA"/>
</dbReference>
<feature type="region of interest" description="Disordered" evidence="1">
    <location>
        <begin position="1"/>
        <end position="40"/>
    </location>
</feature>
<organism evidence="2">
    <name type="scientific">viral metagenome</name>
    <dbReference type="NCBI Taxonomy" id="1070528"/>
    <lineage>
        <taxon>unclassified sequences</taxon>
        <taxon>metagenomes</taxon>
        <taxon>organismal metagenomes</taxon>
    </lineage>
</organism>
<evidence type="ECO:0000313" key="2">
    <source>
        <dbReference type="EMBL" id="QHU09600.1"/>
    </source>
</evidence>
<name>A0A6C0JY12_9ZZZZ</name>
<protein>
    <recommendedName>
        <fullName evidence="3">MYM-type domain-containing protein</fullName>
    </recommendedName>
</protein>